<organism evidence="2 3">
    <name type="scientific">Methylobacterium radiotolerans</name>
    <dbReference type="NCBI Taxonomy" id="31998"/>
    <lineage>
        <taxon>Bacteria</taxon>
        <taxon>Pseudomonadati</taxon>
        <taxon>Pseudomonadota</taxon>
        <taxon>Alphaproteobacteria</taxon>
        <taxon>Hyphomicrobiales</taxon>
        <taxon>Methylobacteriaceae</taxon>
        <taxon>Methylobacterium</taxon>
    </lineage>
</organism>
<dbReference type="EMBL" id="JBEPNW010000002">
    <property type="protein sequence ID" value="MET3868535.1"/>
    <property type="molecule type" value="Genomic_DNA"/>
</dbReference>
<dbReference type="InterPro" id="IPR036108">
    <property type="entry name" value="4pyrrol_syn_uPrphyn_synt_sf"/>
</dbReference>
<gene>
    <name evidence="2" type="ORF">ABIC20_005844</name>
</gene>
<dbReference type="CDD" id="cd06578">
    <property type="entry name" value="HemD"/>
    <property type="match status" value="1"/>
</dbReference>
<proteinExistence type="predicted"/>
<dbReference type="InterPro" id="IPR003754">
    <property type="entry name" value="4pyrrol_synth_uPrphyn_synth"/>
</dbReference>
<dbReference type="RefSeq" id="WP_024830232.1">
    <property type="nucleotide sequence ID" value="NZ_JBEPNV010000001.1"/>
</dbReference>
<name>A0ABV2NPU6_9HYPH</name>
<dbReference type="Pfam" id="PF02602">
    <property type="entry name" value="HEM4"/>
    <property type="match status" value="1"/>
</dbReference>
<keyword evidence="2" id="KW-0456">Lyase</keyword>
<accession>A0ABV2NPU6</accession>
<dbReference type="SUPFAM" id="SSF69618">
    <property type="entry name" value="HemD-like"/>
    <property type="match status" value="1"/>
</dbReference>
<dbReference type="GO" id="GO:0004852">
    <property type="term" value="F:uroporphyrinogen-III synthase activity"/>
    <property type="evidence" value="ECO:0007669"/>
    <property type="project" value="UniProtKB-EC"/>
</dbReference>
<comment type="caution">
    <text evidence="2">The sequence shown here is derived from an EMBL/GenBank/DDBJ whole genome shotgun (WGS) entry which is preliminary data.</text>
</comment>
<dbReference type="Proteomes" id="UP001549119">
    <property type="component" value="Unassembled WGS sequence"/>
</dbReference>
<reference evidence="2 3" key="1">
    <citation type="submission" date="2024-06" db="EMBL/GenBank/DDBJ databases">
        <title>Genomics of switchgrass bacterial isolates.</title>
        <authorList>
            <person name="Shade A."/>
        </authorList>
    </citation>
    <scope>NUCLEOTIDE SEQUENCE [LARGE SCALE GENOMIC DNA]</scope>
    <source>
        <strain evidence="2 3">PvP084</strain>
    </source>
</reference>
<feature type="domain" description="Tetrapyrrole biosynthesis uroporphyrinogen III synthase" evidence="1">
    <location>
        <begin position="17"/>
        <end position="231"/>
    </location>
</feature>
<sequence>MRIWVARPEPGATRTGAALADLGHAPLVAPVLAVRPTAAAPPVGPFAALLLTSANAVSALRPALRDAPALRGLPVFAVGARTAALAREAGLGPVREGPGDAAGLAALVAASLPPGEPLLHATGAERKPEPAAALTAAGFRITAFVAYRAEALERLPPAVGRDLAEHRLEAALHYSRRSAAVALALADGSEHGGAFRRLRHYCLSPDVAAPLEAAGVPVHFVAARPREADLLDALARRPG</sequence>
<evidence type="ECO:0000313" key="2">
    <source>
        <dbReference type="EMBL" id="MET3868535.1"/>
    </source>
</evidence>
<dbReference type="Gene3D" id="3.40.50.10090">
    <property type="match status" value="2"/>
</dbReference>
<evidence type="ECO:0000259" key="1">
    <source>
        <dbReference type="Pfam" id="PF02602"/>
    </source>
</evidence>
<evidence type="ECO:0000313" key="3">
    <source>
        <dbReference type="Proteomes" id="UP001549119"/>
    </source>
</evidence>
<dbReference type="EC" id="4.2.1.75" evidence="2"/>
<keyword evidence="3" id="KW-1185">Reference proteome</keyword>
<protein>
    <submittedName>
        <fullName evidence="2">Uroporphyrinogen-III synthase</fullName>
        <ecNumber evidence="2">4.2.1.75</ecNumber>
    </submittedName>
</protein>